<dbReference type="STRING" id="1157962.A0A250XNS3"/>
<dbReference type="EMBL" id="BEGY01000129">
    <property type="protein sequence ID" value="GAX84599.1"/>
    <property type="molecule type" value="Genomic_DNA"/>
</dbReference>
<protein>
    <recommendedName>
        <fullName evidence="4">Nuclear cap-binding protein subunit 3</fullName>
    </recommendedName>
</protein>
<dbReference type="GO" id="GO:0003729">
    <property type="term" value="F:mRNA binding"/>
    <property type="evidence" value="ECO:0007669"/>
    <property type="project" value="InterPro"/>
</dbReference>
<gene>
    <name evidence="2" type="ORF">CEUSTIGMA_g12020.t1</name>
</gene>
<comment type="caution">
    <text evidence="2">The sequence shown here is derived from an EMBL/GenBank/DDBJ whole genome shotgun (WGS) entry which is preliminary data.</text>
</comment>
<dbReference type="OrthoDB" id="422106at2759"/>
<dbReference type="Pfam" id="PF10309">
    <property type="entry name" value="NCBP3"/>
    <property type="match status" value="1"/>
</dbReference>
<dbReference type="InterPro" id="IPR019416">
    <property type="entry name" value="NCBP3"/>
</dbReference>
<dbReference type="GO" id="GO:0005634">
    <property type="term" value="C:nucleus"/>
    <property type="evidence" value="ECO:0007669"/>
    <property type="project" value="TreeGrafter"/>
</dbReference>
<proteinExistence type="predicted"/>
<feature type="region of interest" description="Disordered" evidence="1">
    <location>
        <begin position="13"/>
        <end position="35"/>
    </location>
</feature>
<dbReference type="PANTHER" id="PTHR16291">
    <property type="entry name" value="NUCLEAR CAP-BINDING PROTEIN SUBUNIT 3"/>
    <property type="match status" value="1"/>
</dbReference>
<accession>A0A250XNS3</accession>
<evidence type="ECO:0008006" key="4">
    <source>
        <dbReference type="Google" id="ProtNLM"/>
    </source>
</evidence>
<keyword evidence="3" id="KW-1185">Reference proteome</keyword>
<dbReference type="AlphaFoldDB" id="A0A250XNS3"/>
<name>A0A250XNS3_9CHLO</name>
<reference evidence="2 3" key="1">
    <citation type="submission" date="2017-08" db="EMBL/GenBank/DDBJ databases">
        <title>Acidophilic green algal genome provides insights into adaptation to an acidic environment.</title>
        <authorList>
            <person name="Hirooka S."/>
            <person name="Hirose Y."/>
            <person name="Kanesaki Y."/>
            <person name="Higuchi S."/>
            <person name="Fujiwara T."/>
            <person name="Onuma R."/>
            <person name="Era A."/>
            <person name="Ohbayashi R."/>
            <person name="Uzuka A."/>
            <person name="Nozaki H."/>
            <person name="Yoshikawa H."/>
            <person name="Miyagishima S.Y."/>
        </authorList>
    </citation>
    <scope>NUCLEOTIDE SEQUENCE [LARGE SCALE GENOMIC DNA]</scope>
    <source>
        <strain evidence="2 3">NIES-2499</strain>
    </source>
</reference>
<dbReference type="GO" id="GO:0000340">
    <property type="term" value="F:RNA 7-methylguanosine cap binding"/>
    <property type="evidence" value="ECO:0007669"/>
    <property type="project" value="InterPro"/>
</dbReference>
<organism evidence="2 3">
    <name type="scientific">Chlamydomonas eustigma</name>
    <dbReference type="NCBI Taxonomy" id="1157962"/>
    <lineage>
        <taxon>Eukaryota</taxon>
        <taxon>Viridiplantae</taxon>
        <taxon>Chlorophyta</taxon>
        <taxon>core chlorophytes</taxon>
        <taxon>Chlorophyceae</taxon>
        <taxon>CS clade</taxon>
        <taxon>Chlamydomonadales</taxon>
        <taxon>Chlamydomonadaceae</taxon>
        <taxon>Chlamydomonas</taxon>
    </lineage>
</organism>
<evidence type="ECO:0000256" key="1">
    <source>
        <dbReference type="SAM" id="MobiDB-lite"/>
    </source>
</evidence>
<evidence type="ECO:0000313" key="2">
    <source>
        <dbReference type="EMBL" id="GAX84599.1"/>
    </source>
</evidence>
<dbReference type="PANTHER" id="PTHR16291:SF0">
    <property type="entry name" value="NUCLEAR CAP-BINDING PROTEIN SUBUNIT 3"/>
    <property type="match status" value="1"/>
</dbReference>
<dbReference type="Proteomes" id="UP000232323">
    <property type="component" value="Unassembled WGS sequence"/>
</dbReference>
<sequence length="377" mass="42625">MKDNKIVWGLPPKSDNAGILAEEESKHKKRAERFGTSFVDPTTRRDLVGEAKKERLKREGFVTGFDPFCHDEILKRLERAQRFDLEATPVNYHPNSDIAAKNLRAKKFGVAYEATSAVLMDMDLFEERLDVDPSIERRPDAVYLYGVDVMSTKDVLSYFSDYGPSYVEWLNDSACNVLFAEASSAKRAMLGRGQPLPPQQCSEWAVSIEFELLPDLDPTDISNMPFLWHQGEDFIKEGTAIKLIYRMATMMDKKDPNAKKSTRELWKAGATSHEEGKVKRLKQTGTTWVTGDVLEAGTDMKNKSRGGKRVRRRKIRSEGMQGLSTYEDVEMEDVDAIEVSGDYEKSTFSGSDLRGMIYSTKKDLKEQPIIDMGPSST</sequence>
<evidence type="ECO:0000313" key="3">
    <source>
        <dbReference type="Proteomes" id="UP000232323"/>
    </source>
</evidence>